<protein>
    <recommendedName>
        <fullName evidence="8">ATP synthase subunit delta</fullName>
    </recommendedName>
    <alternativeName>
        <fullName evidence="8">ATP synthase F(1) sector subunit delta</fullName>
    </alternativeName>
    <alternativeName>
        <fullName evidence="8">F-type ATPase subunit delta</fullName>
        <shortName evidence="8">F-ATPase subunit delta</shortName>
    </alternativeName>
</protein>
<comment type="similarity">
    <text evidence="8">Belongs to the ATPase delta chain family.</text>
</comment>
<reference evidence="9 10" key="1">
    <citation type="submission" date="2024-03" db="EMBL/GenBank/DDBJ databases">
        <title>Human intestinal bacterial collection.</title>
        <authorList>
            <person name="Pauvert C."/>
            <person name="Hitch T.C.A."/>
            <person name="Clavel T."/>
        </authorList>
    </citation>
    <scope>NUCLEOTIDE SEQUENCE [LARGE SCALE GENOMIC DNA]</scope>
    <source>
        <strain evidence="9 10">CLA-AA-H192</strain>
    </source>
</reference>
<dbReference type="InterPro" id="IPR026015">
    <property type="entry name" value="ATP_synth_OSCP/delta_N_sf"/>
</dbReference>
<dbReference type="InterPro" id="IPR020781">
    <property type="entry name" value="ATPase_OSCP/d_CS"/>
</dbReference>
<dbReference type="NCBIfam" id="TIGR01145">
    <property type="entry name" value="ATP_synt_delta"/>
    <property type="match status" value="1"/>
</dbReference>
<dbReference type="HAMAP" id="MF_01416">
    <property type="entry name" value="ATP_synth_delta_bact"/>
    <property type="match status" value="1"/>
</dbReference>
<evidence type="ECO:0000256" key="3">
    <source>
        <dbReference type="ARBA" id="ARBA00022781"/>
    </source>
</evidence>
<keyword evidence="6 8" id="KW-0139">CF(1)</keyword>
<keyword evidence="2 8" id="KW-0813">Transport</keyword>
<keyword evidence="4 8" id="KW-0406">Ion transport</keyword>
<evidence type="ECO:0000256" key="7">
    <source>
        <dbReference type="ARBA" id="ARBA00023310"/>
    </source>
</evidence>
<keyword evidence="10" id="KW-1185">Reference proteome</keyword>
<dbReference type="PROSITE" id="PS00389">
    <property type="entry name" value="ATPASE_DELTA"/>
    <property type="match status" value="1"/>
</dbReference>
<dbReference type="Pfam" id="PF00213">
    <property type="entry name" value="OSCP"/>
    <property type="match status" value="1"/>
</dbReference>
<dbReference type="SUPFAM" id="SSF47928">
    <property type="entry name" value="N-terminal domain of the delta subunit of the F1F0-ATP synthase"/>
    <property type="match status" value="1"/>
</dbReference>
<comment type="caution">
    <text evidence="9">The sequence shown here is derived from an EMBL/GenBank/DDBJ whole genome shotgun (WGS) entry which is preliminary data.</text>
</comment>
<dbReference type="InterPro" id="IPR000711">
    <property type="entry name" value="ATPase_OSCP/dsu"/>
</dbReference>
<keyword evidence="5 8" id="KW-0472">Membrane</keyword>
<keyword evidence="8" id="KW-1003">Cell membrane</keyword>
<evidence type="ECO:0000256" key="5">
    <source>
        <dbReference type="ARBA" id="ARBA00023136"/>
    </source>
</evidence>
<comment type="function">
    <text evidence="8">F(1)F(0) ATP synthase produces ATP from ADP in the presence of a proton or sodium gradient. F-type ATPases consist of two structural domains, F(1) containing the extramembraneous catalytic core and F(0) containing the membrane proton channel, linked together by a central stalk and a peripheral stalk. During catalysis, ATP synthesis in the catalytic domain of F(1) is coupled via a rotary mechanism of the central stalk subunits to proton translocation.</text>
</comment>
<name>A0ABV1G713_9FIRM</name>
<dbReference type="RefSeq" id="WP_349135912.1">
    <property type="nucleotide sequence ID" value="NZ_JBBMFF010000220.1"/>
</dbReference>
<evidence type="ECO:0000256" key="1">
    <source>
        <dbReference type="ARBA" id="ARBA00004370"/>
    </source>
</evidence>
<evidence type="ECO:0000256" key="8">
    <source>
        <dbReference type="HAMAP-Rule" id="MF_01416"/>
    </source>
</evidence>
<keyword evidence="7 8" id="KW-0066">ATP synthesis</keyword>
<evidence type="ECO:0000256" key="2">
    <source>
        <dbReference type="ARBA" id="ARBA00022448"/>
    </source>
</evidence>
<evidence type="ECO:0000313" key="9">
    <source>
        <dbReference type="EMBL" id="MEQ2511208.1"/>
    </source>
</evidence>
<dbReference type="EMBL" id="JBBMFF010000220">
    <property type="protein sequence ID" value="MEQ2511208.1"/>
    <property type="molecule type" value="Genomic_DNA"/>
</dbReference>
<dbReference type="PANTHER" id="PTHR11910">
    <property type="entry name" value="ATP SYNTHASE DELTA CHAIN"/>
    <property type="match status" value="1"/>
</dbReference>
<proteinExistence type="inferred from homology"/>
<sequence>MIDAASYGRALFQLAEENGCGDGVLEELQLVRRALRENPGYVTLMDTPAVAGPEKHALLLQAFSGASQELRNFLCLLCDRRALWQLPACLTAYEAAYDEAHGILRATAITAVPMQQRQREALCARLESLTGKTVSLTCRTDPTLLGGITLRYGGIQLDDSIRSRLERLRRSLSQTVV</sequence>
<evidence type="ECO:0000256" key="6">
    <source>
        <dbReference type="ARBA" id="ARBA00023196"/>
    </source>
</evidence>
<dbReference type="Proteomes" id="UP001491552">
    <property type="component" value="Unassembled WGS sequence"/>
</dbReference>
<organism evidence="9 10">
    <name type="scientific">Faecousia intestinalis</name>
    <dbReference type="NCBI Taxonomy" id="3133167"/>
    <lineage>
        <taxon>Bacteria</taxon>
        <taxon>Bacillati</taxon>
        <taxon>Bacillota</taxon>
        <taxon>Clostridia</taxon>
        <taxon>Eubacteriales</taxon>
        <taxon>Oscillospiraceae</taxon>
        <taxon>Faecousia</taxon>
    </lineage>
</organism>
<dbReference type="Gene3D" id="1.10.520.20">
    <property type="entry name" value="N-terminal domain of the delta subunit of the F1F0-ATP synthase"/>
    <property type="match status" value="1"/>
</dbReference>
<evidence type="ECO:0000256" key="4">
    <source>
        <dbReference type="ARBA" id="ARBA00023065"/>
    </source>
</evidence>
<evidence type="ECO:0000313" key="10">
    <source>
        <dbReference type="Proteomes" id="UP001491552"/>
    </source>
</evidence>
<gene>
    <name evidence="8 9" type="primary">atpH</name>
    <name evidence="9" type="ORF">WMO66_08115</name>
</gene>
<keyword evidence="3 8" id="KW-0375">Hydrogen ion transport</keyword>
<comment type="subcellular location">
    <subcellularLocation>
        <location evidence="8">Cell membrane</location>
        <topology evidence="8">Peripheral membrane protein</topology>
    </subcellularLocation>
    <subcellularLocation>
        <location evidence="1">Membrane</location>
    </subcellularLocation>
</comment>
<dbReference type="PRINTS" id="PR00125">
    <property type="entry name" value="ATPASEDELTA"/>
</dbReference>
<accession>A0ABV1G713</accession>
<comment type="function">
    <text evidence="8">This protein is part of the stalk that links CF(0) to CF(1). It either transmits conformational changes from CF(0) to CF(1) or is implicated in proton conduction.</text>
</comment>